<dbReference type="InterPro" id="IPR028203">
    <property type="entry name" value="PSII_CF48-like_dom"/>
</dbReference>
<reference evidence="4 5" key="1">
    <citation type="journal article" date="2015" name="Genome Biol. Evol.">
        <title>Comparative Genomics of a Bacterivorous Green Alga Reveals Evolutionary Causalities and Consequences of Phago-Mixotrophic Mode of Nutrition.</title>
        <authorList>
            <person name="Burns J.A."/>
            <person name="Paasch A."/>
            <person name="Narechania A."/>
            <person name="Kim E."/>
        </authorList>
    </citation>
    <scope>NUCLEOTIDE SEQUENCE [LARGE SCALE GENOMIC DNA]</scope>
    <source>
        <strain evidence="4 5">PLY_AMNH</strain>
    </source>
</reference>
<keyword evidence="1" id="KW-0602">Photosynthesis</keyword>
<gene>
    <name evidence="4" type="ORF">CYMTET_14816</name>
</gene>
<dbReference type="Proteomes" id="UP001190700">
    <property type="component" value="Unassembled WGS sequence"/>
</dbReference>
<accession>A0AAE0LA00</accession>
<proteinExistence type="predicted"/>
<sequence>MESCDSVRWAAQSSGTIEGLYGVTFQDSNTGWAVGADGTTLRTSDGGNTWSVSGDGGPEKLHSWKAVSFHGPNTGWAVGSSGSIIHTGDGGATWTLQPNWSPDTASAWQGVQALSSSLAFCVGSQGYILKTIDGGATWEKMRTQSFRDLYGLYFHDAYVGWAVGYAGTILHTTDGGNSWRSQSSGTPRWLKGVHFTTRYEGWAVGQAGTIVHTTDGGESWEPQTACSTVDLYDVTLTLGITTEGFAVGDDGTFCYTTSTGKVWFSNYEHAAAGRNLRSISQQSPSELWTVGTSGLILTFTGIIEFDGIDTFLQIPVHEELRAVSLWLFASSVQYQQPGQIEAQCLLDAGHEGTMASFNSRDDQNNIWHRLFIDGANVTVAWSSIPSDEWIHVHLEAKRSITAAITLMCFRFFVNCLRGMLAEVYTWDRALSAAELGELVVASFDQASKGTGLLSFYQLQEGAGKRVYDVLHASYIAPVELGVATPGVGFEAGPGSALEGFWNGDLGERLRPGEIRRRSTPSKGSLV</sequence>
<evidence type="ECO:0000256" key="2">
    <source>
        <dbReference type="ARBA" id="ARBA00023276"/>
    </source>
</evidence>
<dbReference type="InterPro" id="IPR015943">
    <property type="entry name" value="WD40/YVTN_repeat-like_dom_sf"/>
</dbReference>
<protein>
    <recommendedName>
        <fullName evidence="3">Photosynthesis system II assembly factor Ycf48/Hcf136-like domain-containing protein</fullName>
    </recommendedName>
</protein>
<evidence type="ECO:0000259" key="3">
    <source>
        <dbReference type="Pfam" id="PF14870"/>
    </source>
</evidence>
<evidence type="ECO:0000313" key="4">
    <source>
        <dbReference type="EMBL" id="KAK3277159.1"/>
    </source>
</evidence>
<evidence type="ECO:0000256" key="1">
    <source>
        <dbReference type="ARBA" id="ARBA00022531"/>
    </source>
</evidence>
<dbReference type="GO" id="GO:0015979">
    <property type="term" value="P:photosynthesis"/>
    <property type="evidence" value="ECO:0007669"/>
    <property type="project" value="UniProtKB-KW"/>
</dbReference>
<dbReference type="EMBL" id="LGRX02006230">
    <property type="protein sequence ID" value="KAK3277159.1"/>
    <property type="molecule type" value="Genomic_DNA"/>
</dbReference>
<dbReference type="PANTHER" id="PTHR47199:SF2">
    <property type="entry name" value="PHOTOSYSTEM II STABILITY_ASSEMBLY FACTOR HCF136, CHLOROPLASTIC"/>
    <property type="match status" value="1"/>
</dbReference>
<dbReference type="PANTHER" id="PTHR47199">
    <property type="entry name" value="PHOTOSYSTEM II STABILITY/ASSEMBLY FACTOR HCF136, CHLOROPLASTIC"/>
    <property type="match status" value="1"/>
</dbReference>
<dbReference type="Gene3D" id="2.130.10.10">
    <property type="entry name" value="YVTN repeat-like/Quinoprotein amine dehydrogenase"/>
    <property type="match status" value="2"/>
</dbReference>
<feature type="domain" description="Photosynthesis system II assembly factor Ycf48/Hcf136-like" evidence="3">
    <location>
        <begin position="149"/>
        <end position="221"/>
    </location>
</feature>
<comment type="caution">
    <text evidence="4">The sequence shown here is derived from an EMBL/GenBank/DDBJ whole genome shotgun (WGS) entry which is preliminary data.</text>
</comment>
<dbReference type="AlphaFoldDB" id="A0AAE0LA00"/>
<evidence type="ECO:0000313" key="5">
    <source>
        <dbReference type="Proteomes" id="UP001190700"/>
    </source>
</evidence>
<organism evidence="4 5">
    <name type="scientific">Cymbomonas tetramitiformis</name>
    <dbReference type="NCBI Taxonomy" id="36881"/>
    <lineage>
        <taxon>Eukaryota</taxon>
        <taxon>Viridiplantae</taxon>
        <taxon>Chlorophyta</taxon>
        <taxon>Pyramimonadophyceae</taxon>
        <taxon>Pyramimonadales</taxon>
        <taxon>Pyramimonadaceae</taxon>
        <taxon>Cymbomonas</taxon>
    </lineage>
</organism>
<feature type="domain" description="Photosynthesis system II assembly factor Ycf48/Hcf136-like" evidence="3">
    <location>
        <begin position="4"/>
        <end position="140"/>
    </location>
</feature>
<dbReference type="Pfam" id="PF14870">
    <property type="entry name" value="PSII_BNR"/>
    <property type="match status" value="2"/>
</dbReference>
<keyword evidence="5" id="KW-1185">Reference proteome</keyword>
<name>A0AAE0LA00_9CHLO</name>
<dbReference type="GO" id="GO:0009523">
    <property type="term" value="C:photosystem II"/>
    <property type="evidence" value="ECO:0007669"/>
    <property type="project" value="UniProtKB-KW"/>
</dbReference>
<dbReference type="SUPFAM" id="SSF110296">
    <property type="entry name" value="Oligoxyloglucan reducing end-specific cellobiohydrolase"/>
    <property type="match status" value="2"/>
</dbReference>
<keyword evidence="2" id="KW-0604">Photosystem II</keyword>